<dbReference type="EC" id="2.7.13.3" evidence="3"/>
<reference evidence="17" key="1">
    <citation type="submission" date="2020-06" db="EMBL/GenBank/DDBJ databases">
        <title>Paenibacillus sp. nov., isolated from soil.</title>
        <authorList>
            <person name="Seo Y.L."/>
        </authorList>
    </citation>
    <scope>NUCLEOTIDE SEQUENCE [LARGE SCALE GENOMIC DNA]</scope>
    <source>
        <strain evidence="17">JW14</strain>
    </source>
</reference>
<dbReference type="SUPFAM" id="SSF47384">
    <property type="entry name" value="Homodimeric domain of signal transducing histidine kinase"/>
    <property type="match status" value="1"/>
</dbReference>
<evidence type="ECO:0000313" key="18">
    <source>
        <dbReference type="Proteomes" id="UP000564806"/>
    </source>
</evidence>
<feature type="transmembrane region" description="Helical" evidence="14">
    <location>
        <begin position="21"/>
        <end position="39"/>
    </location>
</feature>
<dbReference type="InterPro" id="IPR004358">
    <property type="entry name" value="Sig_transdc_His_kin-like_C"/>
</dbReference>
<organism evidence="17 18">
    <name type="scientific">Paenibacillus agri</name>
    <dbReference type="NCBI Taxonomy" id="2744309"/>
    <lineage>
        <taxon>Bacteria</taxon>
        <taxon>Bacillati</taxon>
        <taxon>Bacillota</taxon>
        <taxon>Bacilli</taxon>
        <taxon>Bacillales</taxon>
        <taxon>Paenibacillaceae</taxon>
        <taxon>Paenibacillus</taxon>
    </lineage>
</organism>
<dbReference type="AlphaFoldDB" id="A0A850EGY9"/>
<dbReference type="Proteomes" id="UP000564806">
    <property type="component" value="Unassembled WGS sequence"/>
</dbReference>
<evidence type="ECO:0000256" key="4">
    <source>
        <dbReference type="ARBA" id="ARBA00022475"/>
    </source>
</evidence>
<dbReference type="InterPro" id="IPR003594">
    <property type="entry name" value="HATPase_dom"/>
</dbReference>
<comment type="catalytic activity">
    <reaction evidence="1">
        <text>ATP + protein L-histidine = ADP + protein N-phospho-L-histidine.</text>
        <dbReference type="EC" id="2.7.13.3"/>
    </reaction>
</comment>
<keyword evidence="5" id="KW-0597">Phosphoprotein</keyword>
<dbReference type="InterPro" id="IPR003661">
    <property type="entry name" value="HisK_dim/P_dom"/>
</dbReference>
<evidence type="ECO:0000256" key="10">
    <source>
        <dbReference type="ARBA" id="ARBA00022840"/>
    </source>
</evidence>
<dbReference type="RefSeq" id="WP_175369842.1">
    <property type="nucleotide sequence ID" value="NZ_JABWCS010000179.1"/>
</dbReference>
<evidence type="ECO:0000313" key="17">
    <source>
        <dbReference type="EMBL" id="NUU59140.1"/>
    </source>
</evidence>
<dbReference type="GO" id="GO:0005524">
    <property type="term" value="F:ATP binding"/>
    <property type="evidence" value="ECO:0007669"/>
    <property type="project" value="UniProtKB-KW"/>
</dbReference>
<evidence type="ECO:0000256" key="8">
    <source>
        <dbReference type="ARBA" id="ARBA00022741"/>
    </source>
</evidence>
<sequence length="473" mass="53917">MKRPWKTRDQRPLHISLTLDFLLFNCMLLMLVLGVYIFINIDVTINSGKNVIADANLKIEAREYRGQPANGIENRRLLESGGWLEVLDNERNVVSTVGEKRDTVSQYSEDAIYEALENRKDQSYYYSMARMDEAHHDAGWLLLKIPRDRVKISINSDPLEVYLNQSVSFYVFVGTGLIILLTVIYSYWVARRIKKPLRIITLGLNQMTEGNYSMRIKLYAEKEFARIGDTFNYMAGVIERTTREKAQAEASKQQLMVDLSHDLKTPITSIQGYAQALVEGRGEDKERQTRYLTYIYNKSSQVTKLIQNTLELLKIDSPDFLLRVERQELGEFLREIVAETYGEIEQKNFDLKLNVPDHEVMASYDAELLSRVIHNLIANALAYNPPGTRLRVELLPSDDKIAIEIADNGIGIPQELWPTIFDPFVRGDEARTASGGTGLGLSIAKRNTEKMGGTLHLSRKGKDATIFTIEIPK</sequence>
<dbReference type="Pfam" id="PF00512">
    <property type="entry name" value="HisKA"/>
    <property type="match status" value="1"/>
</dbReference>
<proteinExistence type="predicted"/>
<comment type="subcellular location">
    <subcellularLocation>
        <location evidence="2">Cell membrane</location>
        <topology evidence="2">Multi-pass membrane protein</topology>
    </subcellularLocation>
</comment>
<keyword evidence="9 17" id="KW-0418">Kinase</keyword>
<dbReference type="SUPFAM" id="SSF55874">
    <property type="entry name" value="ATPase domain of HSP90 chaperone/DNA topoisomerase II/histidine kinase"/>
    <property type="match status" value="1"/>
</dbReference>
<feature type="transmembrane region" description="Helical" evidence="14">
    <location>
        <begin position="167"/>
        <end position="190"/>
    </location>
</feature>
<keyword evidence="13 14" id="KW-0472">Membrane</keyword>
<dbReference type="Gene3D" id="1.10.287.130">
    <property type="match status" value="1"/>
</dbReference>
<dbReference type="PANTHER" id="PTHR45528">
    <property type="entry name" value="SENSOR HISTIDINE KINASE CPXA"/>
    <property type="match status" value="1"/>
</dbReference>
<gene>
    <name evidence="17" type="ORF">HPT30_01920</name>
</gene>
<dbReference type="EMBL" id="JABWCS010000179">
    <property type="protein sequence ID" value="NUU59140.1"/>
    <property type="molecule type" value="Genomic_DNA"/>
</dbReference>
<dbReference type="PANTHER" id="PTHR45528:SF1">
    <property type="entry name" value="SENSOR HISTIDINE KINASE CPXA"/>
    <property type="match status" value="1"/>
</dbReference>
<evidence type="ECO:0000256" key="12">
    <source>
        <dbReference type="ARBA" id="ARBA00023012"/>
    </source>
</evidence>
<evidence type="ECO:0000256" key="2">
    <source>
        <dbReference type="ARBA" id="ARBA00004651"/>
    </source>
</evidence>
<evidence type="ECO:0000259" key="16">
    <source>
        <dbReference type="PROSITE" id="PS50885"/>
    </source>
</evidence>
<protein>
    <recommendedName>
        <fullName evidence="3">histidine kinase</fullName>
        <ecNumber evidence="3">2.7.13.3</ecNumber>
    </recommendedName>
</protein>
<dbReference type="SMART" id="SM00388">
    <property type="entry name" value="HisKA"/>
    <property type="match status" value="1"/>
</dbReference>
<evidence type="ECO:0000256" key="9">
    <source>
        <dbReference type="ARBA" id="ARBA00022777"/>
    </source>
</evidence>
<dbReference type="InterPro" id="IPR003660">
    <property type="entry name" value="HAMP_dom"/>
</dbReference>
<dbReference type="GO" id="GO:0005886">
    <property type="term" value="C:plasma membrane"/>
    <property type="evidence" value="ECO:0007669"/>
    <property type="project" value="UniProtKB-SubCell"/>
</dbReference>
<feature type="domain" description="HAMP" evidence="16">
    <location>
        <begin position="191"/>
        <end position="243"/>
    </location>
</feature>
<dbReference type="Pfam" id="PF02518">
    <property type="entry name" value="HATPase_c"/>
    <property type="match status" value="1"/>
</dbReference>
<keyword evidence="10" id="KW-0067">ATP-binding</keyword>
<dbReference type="CDD" id="cd00082">
    <property type="entry name" value="HisKA"/>
    <property type="match status" value="1"/>
</dbReference>
<dbReference type="InterPro" id="IPR050398">
    <property type="entry name" value="HssS/ArlS-like"/>
</dbReference>
<evidence type="ECO:0000256" key="11">
    <source>
        <dbReference type="ARBA" id="ARBA00022989"/>
    </source>
</evidence>
<evidence type="ECO:0000256" key="1">
    <source>
        <dbReference type="ARBA" id="ARBA00000085"/>
    </source>
</evidence>
<dbReference type="InterPro" id="IPR036890">
    <property type="entry name" value="HATPase_C_sf"/>
</dbReference>
<keyword evidence="7 14" id="KW-0812">Transmembrane</keyword>
<dbReference type="Pfam" id="PF00672">
    <property type="entry name" value="HAMP"/>
    <property type="match status" value="1"/>
</dbReference>
<dbReference type="Gene3D" id="6.10.340.10">
    <property type="match status" value="1"/>
</dbReference>
<evidence type="ECO:0000256" key="5">
    <source>
        <dbReference type="ARBA" id="ARBA00022553"/>
    </source>
</evidence>
<accession>A0A850EGY9</accession>
<evidence type="ECO:0000259" key="15">
    <source>
        <dbReference type="PROSITE" id="PS50109"/>
    </source>
</evidence>
<keyword evidence="8" id="KW-0547">Nucleotide-binding</keyword>
<dbReference type="PROSITE" id="PS50109">
    <property type="entry name" value="HIS_KIN"/>
    <property type="match status" value="1"/>
</dbReference>
<keyword evidence="12" id="KW-0902">Two-component regulatory system</keyword>
<keyword evidence="6" id="KW-0808">Transferase</keyword>
<evidence type="ECO:0000256" key="3">
    <source>
        <dbReference type="ARBA" id="ARBA00012438"/>
    </source>
</evidence>
<dbReference type="InterPro" id="IPR036097">
    <property type="entry name" value="HisK_dim/P_sf"/>
</dbReference>
<evidence type="ECO:0000256" key="13">
    <source>
        <dbReference type="ARBA" id="ARBA00023136"/>
    </source>
</evidence>
<keyword evidence="18" id="KW-1185">Reference proteome</keyword>
<dbReference type="SMART" id="SM00304">
    <property type="entry name" value="HAMP"/>
    <property type="match status" value="1"/>
</dbReference>
<evidence type="ECO:0000256" key="7">
    <source>
        <dbReference type="ARBA" id="ARBA00022692"/>
    </source>
</evidence>
<keyword evidence="11 14" id="KW-1133">Transmembrane helix</keyword>
<dbReference type="SUPFAM" id="SSF158472">
    <property type="entry name" value="HAMP domain-like"/>
    <property type="match status" value="1"/>
</dbReference>
<comment type="caution">
    <text evidence="17">The sequence shown here is derived from an EMBL/GenBank/DDBJ whole genome shotgun (WGS) entry which is preliminary data.</text>
</comment>
<name>A0A850EGY9_9BACL</name>
<dbReference type="GO" id="GO:0000155">
    <property type="term" value="F:phosphorelay sensor kinase activity"/>
    <property type="evidence" value="ECO:0007669"/>
    <property type="project" value="InterPro"/>
</dbReference>
<evidence type="ECO:0000256" key="6">
    <source>
        <dbReference type="ARBA" id="ARBA00022679"/>
    </source>
</evidence>
<feature type="domain" description="Histidine kinase" evidence="15">
    <location>
        <begin position="258"/>
        <end position="473"/>
    </location>
</feature>
<dbReference type="CDD" id="cd00075">
    <property type="entry name" value="HATPase"/>
    <property type="match status" value="1"/>
</dbReference>
<keyword evidence="4" id="KW-1003">Cell membrane</keyword>
<dbReference type="InterPro" id="IPR005467">
    <property type="entry name" value="His_kinase_dom"/>
</dbReference>
<dbReference type="CDD" id="cd06225">
    <property type="entry name" value="HAMP"/>
    <property type="match status" value="1"/>
</dbReference>
<dbReference type="Gene3D" id="3.30.565.10">
    <property type="entry name" value="Histidine kinase-like ATPase, C-terminal domain"/>
    <property type="match status" value="1"/>
</dbReference>
<dbReference type="SMART" id="SM00387">
    <property type="entry name" value="HATPase_c"/>
    <property type="match status" value="1"/>
</dbReference>
<dbReference type="PROSITE" id="PS50885">
    <property type="entry name" value="HAMP"/>
    <property type="match status" value="1"/>
</dbReference>
<dbReference type="PRINTS" id="PR00344">
    <property type="entry name" value="BCTRLSENSOR"/>
</dbReference>
<evidence type="ECO:0000256" key="14">
    <source>
        <dbReference type="SAM" id="Phobius"/>
    </source>
</evidence>